<comment type="caution">
    <text evidence="3">The sequence shown here is derived from an EMBL/GenBank/DDBJ whole genome shotgun (WGS) entry which is preliminary data.</text>
</comment>
<dbReference type="RefSeq" id="WP_242371264.1">
    <property type="nucleotide sequence ID" value="NZ_JAKRKC020000001.1"/>
</dbReference>
<protein>
    <submittedName>
        <fullName evidence="3">Transposase</fullName>
    </submittedName>
</protein>
<keyword evidence="4" id="KW-1185">Reference proteome</keyword>
<organism evidence="3 4">
    <name type="scientific">Actinomadura luzonensis</name>
    <dbReference type="NCBI Taxonomy" id="2805427"/>
    <lineage>
        <taxon>Bacteria</taxon>
        <taxon>Bacillati</taxon>
        <taxon>Actinomycetota</taxon>
        <taxon>Actinomycetes</taxon>
        <taxon>Streptosporangiales</taxon>
        <taxon>Thermomonosporaceae</taxon>
        <taxon>Actinomadura</taxon>
    </lineage>
</organism>
<evidence type="ECO:0000313" key="4">
    <source>
        <dbReference type="Proteomes" id="UP001317259"/>
    </source>
</evidence>
<dbReference type="InterPro" id="IPR002560">
    <property type="entry name" value="Transposase_DDE"/>
</dbReference>
<accession>A0ABT0FWS7</accession>
<evidence type="ECO:0000259" key="2">
    <source>
        <dbReference type="Pfam" id="PF01610"/>
    </source>
</evidence>
<reference evidence="3 4" key="1">
    <citation type="submission" date="2022-04" db="EMBL/GenBank/DDBJ databases">
        <title>Genome draft of Actinomadura sp. ATCC 31491.</title>
        <authorList>
            <person name="Shi X."/>
            <person name="Du Y."/>
        </authorList>
    </citation>
    <scope>NUCLEOTIDE SEQUENCE [LARGE SCALE GENOMIC DNA]</scope>
    <source>
        <strain evidence="3 4">ATCC 31491</strain>
    </source>
</reference>
<feature type="region of interest" description="Disordered" evidence="1">
    <location>
        <begin position="270"/>
        <end position="291"/>
    </location>
</feature>
<sequence>MAGIDEIRRGAPCWEQDPTIGKYRLVADRWHVGFTDVSGGQGLLGQVEGRVSATVAAWLSARPEAWRQAITHVAIDMCQTFRCAVRAALPHAVIVVDHVHVVQLANTKLAELRRRLTWKMRDRRGRTGDPEYDHRRLLRANREDLTADQVAVLERDLTRIGTHGRHLLAGWHAKEKLRHLLALARTNPSRSQIAHRLHAFCAWCVDHPYLPELITLAETVAAWWEEIEAFLHTGITNAKSEGTNRVIKLEARCAYGFRNPVNQRLRHAALPPEGAETAPFPPNTPAALRDR</sequence>
<dbReference type="InterPro" id="IPR047951">
    <property type="entry name" value="Transpos_ISL3"/>
</dbReference>
<evidence type="ECO:0000256" key="1">
    <source>
        <dbReference type="SAM" id="MobiDB-lite"/>
    </source>
</evidence>
<dbReference type="Pfam" id="PF01610">
    <property type="entry name" value="DDE_Tnp_ISL3"/>
    <property type="match status" value="1"/>
</dbReference>
<dbReference type="PANTHER" id="PTHR33498">
    <property type="entry name" value="TRANSPOSASE FOR INSERTION SEQUENCE ELEMENT IS1557"/>
    <property type="match status" value="1"/>
</dbReference>
<dbReference type="PANTHER" id="PTHR33498:SF1">
    <property type="entry name" value="TRANSPOSASE FOR INSERTION SEQUENCE ELEMENT IS1557"/>
    <property type="match status" value="1"/>
</dbReference>
<name>A0ABT0FWS7_9ACTN</name>
<dbReference type="EMBL" id="JAKRKC020000001">
    <property type="protein sequence ID" value="MCK2216782.1"/>
    <property type="molecule type" value="Genomic_DNA"/>
</dbReference>
<evidence type="ECO:0000313" key="3">
    <source>
        <dbReference type="EMBL" id="MCK2216782.1"/>
    </source>
</evidence>
<feature type="domain" description="Transposase IS204/IS1001/IS1096/IS1165 DDE" evidence="2">
    <location>
        <begin position="40"/>
        <end position="266"/>
    </location>
</feature>
<proteinExistence type="predicted"/>
<dbReference type="Proteomes" id="UP001317259">
    <property type="component" value="Unassembled WGS sequence"/>
</dbReference>
<gene>
    <name evidence="3" type="ORF">MF672_023700</name>
</gene>